<evidence type="ECO:0000313" key="3">
    <source>
        <dbReference type="Proteomes" id="UP001615550"/>
    </source>
</evidence>
<dbReference type="Proteomes" id="UP001615550">
    <property type="component" value="Unassembled WGS sequence"/>
</dbReference>
<sequence>MKKIMLLVLGLIVSSAAAAEGAEPTKSINHTITLAGLQPGEGRVIRSDIFENNKFKSGYYFCAGSNSTVYTMEYFFSKSQEPFHVEHLTRFSICQDETLANCQEFATDKYQTFRTLDGYLQNDVTHSTVDLSPLKAAYQSCEPTPEMDELVKKSIHLSDRLFAHIG</sequence>
<accession>A0ABW8D733</accession>
<proteinExistence type="predicted"/>
<protein>
    <submittedName>
        <fullName evidence="2">Uncharacterized protein</fullName>
    </submittedName>
</protein>
<keyword evidence="3" id="KW-1185">Reference proteome</keyword>
<feature type="chain" id="PRO_5046088495" evidence="1">
    <location>
        <begin position="19"/>
        <end position="166"/>
    </location>
</feature>
<reference evidence="2 3" key="1">
    <citation type="submission" date="2024-08" db="EMBL/GenBank/DDBJ databases">
        <title>Draft Genome Sequence of Legionella lytica strain DSB2004, Isolated From a Fire Sprinkler System.</title>
        <authorList>
            <person name="Everhart A.D."/>
            <person name="Kidane D.T."/>
            <person name="Farone A.L."/>
            <person name="Farone M.B."/>
        </authorList>
    </citation>
    <scope>NUCLEOTIDE SEQUENCE [LARGE SCALE GENOMIC DNA]</scope>
    <source>
        <strain evidence="2 3">DSB2004</strain>
    </source>
</reference>
<organism evidence="2 3">
    <name type="scientific">Legionella lytica</name>
    <dbReference type="NCBI Taxonomy" id="96232"/>
    <lineage>
        <taxon>Bacteria</taxon>
        <taxon>Pseudomonadati</taxon>
        <taxon>Pseudomonadota</taxon>
        <taxon>Gammaproteobacteria</taxon>
        <taxon>Legionellales</taxon>
        <taxon>Legionellaceae</taxon>
        <taxon>Legionella</taxon>
    </lineage>
</organism>
<dbReference type="EMBL" id="JBGORX010000002">
    <property type="protein sequence ID" value="MFJ1268506.1"/>
    <property type="molecule type" value="Genomic_DNA"/>
</dbReference>
<feature type="signal peptide" evidence="1">
    <location>
        <begin position="1"/>
        <end position="18"/>
    </location>
</feature>
<evidence type="ECO:0000313" key="2">
    <source>
        <dbReference type="EMBL" id="MFJ1268506.1"/>
    </source>
</evidence>
<comment type="caution">
    <text evidence="2">The sequence shown here is derived from an EMBL/GenBank/DDBJ whole genome shotgun (WGS) entry which is preliminary data.</text>
</comment>
<keyword evidence="1" id="KW-0732">Signal</keyword>
<gene>
    <name evidence="2" type="ORF">ACD661_08070</name>
</gene>
<evidence type="ECO:0000256" key="1">
    <source>
        <dbReference type="SAM" id="SignalP"/>
    </source>
</evidence>
<dbReference type="RefSeq" id="WP_400187353.1">
    <property type="nucleotide sequence ID" value="NZ_JBGORX010000002.1"/>
</dbReference>
<name>A0ABW8D733_9GAMM</name>